<protein>
    <recommendedName>
        <fullName evidence="1">Glyoxalase-like domain-containing protein</fullName>
    </recommendedName>
</protein>
<sequence length="278" mass="30986">MASIYLDHIVILLPHKDIVNPPKWLTDDFTITPGGVHAGGQTENKLIIFRDGSYIELIAFVNDDPKHRTGHRWGEKMFGIIDFALSSQDDADESYALLKDRLAKAEVGVKYERPEAGGRTRDDGQVLKWKVTVPAKPTLTGEAPFFCHDITPRDLRVPFSEESTSHPSGAFGVKGLKIYVLQERVGDLSKAYSAILDVNNGSLDSKVRRFEVRSLRSVEGKSGAVLSIQEPSEGERKRLVADRGVLLCDLEFWKFNSTEESSQTLGINLEYDVGRIIL</sequence>
<accession>A0A2J6PPM4</accession>
<feature type="domain" description="Glyoxalase-like" evidence="1">
    <location>
        <begin position="6"/>
        <end position="183"/>
    </location>
</feature>
<organism evidence="2 3">
    <name type="scientific">Hyaloscypha hepaticicola</name>
    <dbReference type="NCBI Taxonomy" id="2082293"/>
    <lineage>
        <taxon>Eukaryota</taxon>
        <taxon>Fungi</taxon>
        <taxon>Dikarya</taxon>
        <taxon>Ascomycota</taxon>
        <taxon>Pezizomycotina</taxon>
        <taxon>Leotiomycetes</taxon>
        <taxon>Helotiales</taxon>
        <taxon>Hyaloscyphaceae</taxon>
        <taxon>Hyaloscypha</taxon>
    </lineage>
</organism>
<dbReference type="PANTHER" id="PTHR40265">
    <property type="entry name" value="BLL2707 PROTEIN"/>
    <property type="match status" value="1"/>
</dbReference>
<name>A0A2J6PPM4_9HELO</name>
<dbReference type="PANTHER" id="PTHR40265:SF1">
    <property type="entry name" value="GLYOXALASE-LIKE DOMAIN-CONTAINING PROTEIN"/>
    <property type="match status" value="1"/>
</dbReference>
<gene>
    <name evidence="2" type="ORF">NA56DRAFT_649813</name>
</gene>
<dbReference type="InterPro" id="IPR029068">
    <property type="entry name" value="Glyas_Bleomycin-R_OHBP_Dase"/>
</dbReference>
<evidence type="ECO:0000259" key="1">
    <source>
        <dbReference type="Pfam" id="PF13468"/>
    </source>
</evidence>
<dbReference type="EMBL" id="KZ613509">
    <property type="protein sequence ID" value="PMD15978.1"/>
    <property type="molecule type" value="Genomic_DNA"/>
</dbReference>
<dbReference type="InterPro" id="IPR025870">
    <property type="entry name" value="Glyoxalase-like_dom"/>
</dbReference>
<dbReference type="OrthoDB" id="408973at2759"/>
<dbReference type="AlphaFoldDB" id="A0A2J6PPM4"/>
<dbReference type="Pfam" id="PF13468">
    <property type="entry name" value="Glyoxalase_3"/>
    <property type="match status" value="1"/>
</dbReference>
<dbReference type="Gene3D" id="3.10.180.10">
    <property type="entry name" value="2,3-Dihydroxybiphenyl 1,2-Dioxygenase, domain 1"/>
    <property type="match status" value="1"/>
</dbReference>
<evidence type="ECO:0000313" key="2">
    <source>
        <dbReference type="EMBL" id="PMD15978.1"/>
    </source>
</evidence>
<keyword evidence="3" id="KW-1185">Reference proteome</keyword>
<dbReference type="Proteomes" id="UP000235672">
    <property type="component" value="Unassembled WGS sequence"/>
</dbReference>
<proteinExistence type="predicted"/>
<reference evidence="2 3" key="1">
    <citation type="submission" date="2016-05" db="EMBL/GenBank/DDBJ databases">
        <title>A degradative enzymes factory behind the ericoid mycorrhizal symbiosis.</title>
        <authorList>
            <consortium name="DOE Joint Genome Institute"/>
            <person name="Martino E."/>
            <person name="Morin E."/>
            <person name="Grelet G."/>
            <person name="Kuo A."/>
            <person name="Kohler A."/>
            <person name="Daghino S."/>
            <person name="Barry K."/>
            <person name="Choi C."/>
            <person name="Cichocki N."/>
            <person name="Clum A."/>
            <person name="Copeland A."/>
            <person name="Hainaut M."/>
            <person name="Haridas S."/>
            <person name="Labutti K."/>
            <person name="Lindquist E."/>
            <person name="Lipzen A."/>
            <person name="Khouja H.-R."/>
            <person name="Murat C."/>
            <person name="Ohm R."/>
            <person name="Olson A."/>
            <person name="Spatafora J."/>
            <person name="Veneault-Fourrey C."/>
            <person name="Henrissat B."/>
            <person name="Grigoriev I."/>
            <person name="Martin F."/>
            <person name="Perotto S."/>
        </authorList>
    </citation>
    <scope>NUCLEOTIDE SEQUENCE [LARGE SCALE GENOMIC DNA]</scope>
    <source>
        <strain evidence="2 3">UAMH 7357</strain>
    </source>
</reference>
<evidence type="ECO:0000313" key="3">
    <source>
        <dbReference type="Proteomes" id="UP000235672"/>
    </source>
</evidence>